<dbReference type="PANTHER" id="PTHR30193">
    <property type="entry name" value="ABC TRANSPORTER PERMEASE PROTEIN"/>
    <property type="match status" value="1"/>
</dbReference>
<keyword evidence="3" id="KW-1003">Cell membrane</keyword>
<comment type="caution">
    <text evidence="9">The sequence shown here is derived from an EMBL/GenBank/DDBJ whole genome shotgun (WGS) entry which is preliminary data.</text>
</comment>
<dbReference type="GO" id="GO:0005886">
    <property type="term" value="C:plasma membrane"/>
    <property type="evidence" value="ECO:0007669"/>
    <property type="project" value="UniProtKB-SubCell"/>
</dbReference>
<evidence type="ECO:0000256" key="5">
    <source>
        <dbReference type="ARBA" id="ARBA00022989"/>
    </source>
</evidence>
<dbReference type="OrthoDB" id="9786413at2"/>
<comment type="similarity">
    <text evidence="7">Belongs to the binding-protein-dependent transport system permease family.</text>
</comment>
<feature type="transmembrane region" description="Helical" evidence="7">
    <location>
        <begin position="156"/>
        <end position="177"/>
    </location>
</feature>
<organism evidence="9 10">
    <name type="scientific">Tengunoibacter tsumagoiensis</name>
    <dbReference type="NCBI Taxonomy" id="2014871"/>
    <lineage>
        <taxon>Bacteria</taxon>
        <taxon>Bacillati</taxon>
        <taxon>Chloroflexota</taxon>
        <taxon>Ktedonobacteria</taxon>
        <taxon>Ktedonobacterales</taxon>
        <taxon>Dictyobacteraceae</taxon>
        <taxon>Tengunoibacter</taxon>
    </lineage>
</organism>
<feature type="transmembrane region" description="Helical" evidence="7">
    <location>
        <begin position="212"/>
        <end position="237"/>
    </location>
</feature>
<dbReference type="InterPro" id="IPR051393">
    <property type="entry name" value="ABC_transporter_permease"/>
</dbReference>
<keyword evidence="2 7" id="KW-0813">Transport</keyword>
<keyword evidence="10" id="KW-1185">Reference proteome</keyword>
<dbReference type="InterPro" id="IPR000515">
    <property type="entry name" value="MetI-like"/>
</dbReference>
<comment type="subcellular location">
    <subcellularLocation>
        <location evidence="1 7">Cell membrane</location>
        <topology evidence="1 7">Multi-pass membrane protein</topology>
    </subcellularLocation>
</comment>
<evidence type="ECO:0000256" key="7">
    <source>
        <dbReference type="RuleBase" id="RU363032"/>
    </source>
</evidence>
<dbReference type="InterPro" id="IPR035906">
    <property type="entry name" value="MetI-like_sf"/>
</dbReference>
<evidence type="ECO:0000256" key="6">
    <source>
        <dbReference type="ARBA" id="ARBA00023136"/>
    </source>
</evidence>
<keyword evidence="4 7" id="KW-0812">Transmembrane</keyword>
<dbReference type="EMBL" id="BIFR01000002">
    <property type="protein sequence ID" value="GCE14970.1"/>
    <property type="molecule type" value="Genomic_DNA"/>
</dbReference>
<keyword evidence="5 7" id="KW-1133">Transmembrane helix</keyword>
<evidence type="ECO:0000256" key="1">
    <source>
        <dbReference type="ARBA" id="ARBA00004651"/>
    </source>
</evidence>
<evidence type="ECO:0000256" key="2">
    <source>
        <dbReference type="ARBA" id="ARBA00022448"/>
    </source>
</evidence>
<keyword evidence="6 7" id="KW-0472">Membrane</keyword>
<dbReference type="RefSeq" id="WP_126582495.1">
    <property type="nucleotide sequence ID" value="NZ_BIFR01000002.1"/>
</dbReference>
<dbReference type="AlphaFoldDB" id="A0A402A752"/>
<reference evidence="10" key="1">
    <citation type="submission" date="2018-12" db="EMBL/GenBank/DDBJ databases">
        <title>Tengunoibacter tsumagoiensis gen. nov., sp. nov., Dictyobacter kobayashii sp. nov., D. alpinus sp. nov., and D. joshuensis sp. nov. and description of Dictyobacteraceae fam. nov. within the order Ktedonobacterales isolated from Tengu-no-mugimeshi.</title>
        <authorList>
            <person name="Wang C.M."/>
            <person name="Zheng Y."/>
            <person name="Sakai Y."/>
            <person name="Toyoda A."/>
            <person name="Minakuchi Y."/>
            <person name="Abe K."/>
            <person name="Yokota A."/>
            <person name="Yabe S."/>
        </authorList>
    </citation>
    <scope>NUCLEOTIDE SEQUENCE [LARGE SCALE GENOMIC DNA]</scope>
    <source>
        <strain evidence="10">Uno3</strain>
    </source>
</reference>
<feature type="transmembrane region" description="Helical" evidence="7">
    <location>
        <begin position="53"/>
        <end position="73"/>
    </location>
</feature>
<evidence type="ECO:0000256" key="3">
    <source>
        <dbReference type="ARBA" id="ARBA00022475"/>
    </source>
</evidence>
<evidence type="ECO:0000313" key="10">
    <source>
        <dbReference type="Proteomes" id="UP000287352"/>
    </source>
</evidence>
<evidence type="ECO:0000256" key="4">
    <source>
        <dbReference type="ARBA" id="ARBA00022692"/>
    </source>
</evidence>
<evidence type="ECO:0000313" key="9">
    <source>
        <dbReference type="EMBL" id="GCE14970.1"/>
    </source>
</evidence>
<dbReference type="GO" id="GO:0055085">
    <property type="term" value="P:transmembrane transport"/>
    <property type="evidence" value="ECO:0007669"/>
    <property type="project" value="InterPro"/>
</dbReference>
<dbReference type="PROSITE" id="PS50928">
    <property type="entry name" value="ABC_TM1"/>
    <property type="match status" value="1"/>
</dbReference>
<sequence length="244" mass="26551">MANFQQLWHDTQFWASLRTTCIYAVVAVLLQNGLALLLALCLDTVGSLPGVGVLRTIFLIPGLISGITVGYVWDYIYAPNGGLLNTMLTAVHLQAWTHDWLGDPHTALGSIIVAALWQSVAFSMVVYVAGIQSVPPELLESARVDGASYLQRVRQILLPLIAPAFTINLVLGIIGSLKVFDIIFIMTNGGPAYATQTILIDVYQQAFTLFNFGYASATGLFSFLLILVISVIALVLLRRREVIA</sequence>
<dbReference type="CDD" id="cd06261">
    <property type="entry name" value="TM_PBP2"/>
    <property type="match status" value="1"/>
</dbReference>
<feature type="transmembrane region" description="Helical" evidence="7">
    <location>
        <begin position="22"/>
        <end position="41"/>
    </location>
</feature>
<dbReference type="PANTHER" id="PTHR30193:SF37">
    <property type="entry name" value="INNER MEMBRANE ABC TRANSPORTER PERMEASE PROTEIN YCJO"/>
    <property type="match status" value="1"/>
</dbReference>
<evidence type="ECO:0000259" key="8">
    <source>
        <dbReference type="PROSITE" id="PS50928"/>
    </source>
</evidence>
<dbReference type="Gene3D" id="1.10.3720.10">
    <property type="entry name" value="MetI-like"/>
    <property type="match status" value="1"/>
</dbReference>
<proteinExistence type="inferred from homology"/>
<accession>A0A402A752</accession>
<protein>
    <recommendedName>
        <fullName evidence="8">ABC transmembrane type-1 domain-containing protein</fullName>
    </recommendedName>
</protein>
<gene>
    <name evidence="9" type="ORF">KTT_48290</name>
</gene>
<feature type="transmembrane region" description="Helical" evidence="7">
    <location>
        <begin position="107"/>
        <end position="129"/>
    </location>
</feature>
<feature type="domain" description="ABC transmembrane type-1" evidence="8">
    <location>
        <begin position="17"/>
        <end position="233"/>
    </location>
</feature>
<dbReference type="SUPFAM" id="SSF161098">
    <property type="entry name" value="MetI-like"/>
    <property type="match status" value="1"/>
</dbReference>
<name>A0A402A752_9CHLR</name>
<dbReference type="Pfam" id="PF00528">
    <property type="entry name" value="BPD_transp_1"/>
    <property type="match status" value="1"/>
</dbReference>
<dbReference type="Proteomes" id="UP000287352">
    <property type="component" value="Unassembled WGS sequence"/>
</dbReference>